<dbReference type="RefSeq" id="WP_196934073.1">
    <property type="nucleotide sequence ID" value="NZ_MU158697.1"/>
</dbReference>
<dbReference type="EMBL" id="PRDK01000005">
    <property type="protein sequence ID" value="MBE8713926.1"/>
    <property type="molecule type" value="Genomic_DNA"/>
</dbReference>
<dbReference type="Gene3D" id="1.10.45.10">
    <property type="entry name" value="Vanillyl-alcohol Oxidase, Chain A, domain 4"/>
    <property type="match status" value="1"/>
</dbReference>
<keyword evidence="6" id="KW-0408">Iron</keyword>
<dbReference type="PANTHER" id="PTHR11748:SF119">
    <property type="entry name" value="D-2-HYDROXYGLUTARATE DEHYDROGENASE"/>
    <property type="match status" value="1"/>
</dbReference>
<dbReference type="GO" id="GO:0051536">
    <property type="term" value="F:iron-sulfur cluster binding"/>
    <property type="evidence" value="ECO:0007669"/>
    <property type="project" value="UniProtKB-KW"/>
</dbReference>
<dbReference type="Gene3D" id="3.30.43.10">
    <property type="entry name" value="Uridine Diphospho-n-acetylenolpyruvylglucosamine Reductase, domain 2"/>
    <property type="match status" value="1"/>
</dbReference>
<evidence type="ECO:0000313" key="10">
    <source>
        <dbReference type="Proteomes" id="UP000616201"/>
    </source>
</evidence>
<dbReference type="PROSITE" id="PS51387">
    <property type="entry name" value="FAD_PCMH"/>
    <property type="match status" value="1"/>
</dbReference>
<keyword evidence="7" id="KW-0411">Iron-sulfur</keyword>
<keyword evidence="5" id="KW-0560">Oxidoreductase</keyword>
<keyword evidence="3" id="KW-0479">Metal-binding</keyword>
<dbReference type="SUPFAM" id="SSF55103">
    <property type="entry name" value="FAD-linked oxidases, C-terminal domain"/>
    <property type="match status" value="1"/>
</dbReference>
<dbReference type="GO" id="GO:0008720">
    <property type="term" value="F:D-lactate dehydrogenase (NAD+) activity"/>
    <property type="evidence" value="ECO:0007669"/>
    <property type="project" value="TreeGrafter"/>
</dbReference>
<evidence type="ECO:0000256" key="6">
    <source>
        <dbReference type="ARBA" id="ARBA00023004"/>
    </source>
</evidence>
<dbReference type="InterPro" id="IPR004113">
    <property type="entry name" value="FAD-bd_oxidored_4_C"/>
</dbReference>
<keyword evidence="2" id="KW-0285">Flavoprotein</keyword>
<dbReference type="InterPro" id="IPR036318">
    <property type="entry name" value="FAD-bd_PCMH-like_sf"/>
</dbReference>
<evidence type="ECO:0000259" key="8">
    <source>
        <dbReference type="PROSITE" id="PS51387"/>
    </source>
</evidence>
<evidence type="ECO:0000256" key="7">
    <source>
        <dbReference type="ARBA" id="ARBA00023014"/>
    </source>
</evidence>
<dbReference type="InterPro" id="IPR009051">
    <property type="entry name" value="Helical_ferredxn"/>
</dbReference>
<organism evidence="9 10">
    <name type="scientific">Sphingobacterium hungaricum</name>
    <dbReference type="NCBI Taxonomy" id="2082723"/>
    <lineage>
        <taxon>Bacteria</taxon>
        <taxon>Pseudomonadati</taxon>
        <taxon>Bacteroidota</taxon>
        <taxon>Sphingobacteriia</taxon>
        <taxon>Sphingobacteriales</taxon>
        <taxon>Sphingobacteriaceae</taxon>
        <taxon>Sphingobacterium</taxon>
    </lineage>
</organism>
<accession>A0A928UV61</accession>
<dbReference type="InterPro" id="IPR016171">
    <property type="entry name" value="Vanillyl_alc_oxidase_C-sub2"/>
</dbReference>
<dbReference type="InterPro" id="IPR017900">
    <property type="entry name" value="4Fe4S_Fe_S_CS"/>
</dbReference>
<feature type="domain" description="FAD-binding PCMH-type" evidence="8">
    <location>
        <begin position="33"/>
        <end position="272"/>
    </location>
</feature>
<evidence type="ECO:0000256" key="2">
    <source>
        <dbReference type="ARBA" id="ARBA00022630"/>
    </source>
</evidence>
<dbReference type="PROSITE" id="PS00198">
    <property type="entry name" value="4FE4S_FER_1"/>
    <property type="match status" value="1"/>
</dbReference>
<reference evidence="9" key="1">
    <citation type="submission" date="2018-02" db="EMBL/GenBank/DDBJ databases">
        <authorList>
            <person name="Vasarhelyi B.M."/>
            <person name="Deshmukh S."/>
            <person name="Balint B."/>
            <person name="Kukolya J."/>
        </authorList>
    </citation>
    <scope>NUCLEOTIDE SEQUENCE</scope>
    <source>
        <strain evidence="9">KB22</strain>
    </source>
</reference>
<dbReference type="InterPro" id="IPR016167">
    <property type="entry name" value="FAD-bd_PCMH_sub1"/>
</dbReference>
<name>A0A928UV61_9SPHI</name>
<dbReference type="InterPro" id="IPR016166">
    <property type="entry name" value="FAD-bd_PCMH"/>
</dbReference>
<dbReference type="GO" id="GO:0071949">
    <property type="term" value="F:FAD binding"/>
    <property type="evidence" value="ECO:0007669"/>
    <property type="project" value="InterPro"/>
</dbReference>
<evidence type="ECO:0000313" key="9">
    <source>
        <dbReference type="EMBL" id="MBE8713926.1"/>
    </source>
</evidence>
<dbReference type="GO" id="GO:0046872">
    <property type="term" value="F:metal ion binding"/>
    <property type="evidence" value="ECO:0007669"/>
    <property type="project" value="UniProtKB-KW"/>
</dbReference>
<dbReference type="Pfam" id="PF01565">
    <property type="entry name" value="FAD_binding_4"/>
    <property type="match status" value="1"/>
</dbReference>
<dbReference type="GO" id="GO:0004458">
    <property type="term" value="F:D-lactate dehydrogenase (cytochrome) activity"/>
    <property type="evidence" value="ECO:0007669"/>
    <property type="project" value="TreeGrafter"/>
</dbReference>
<sequence>MEALLAELKNQLSGELFWDEKMRILYATDASAYRELPLAVAFPKDEEDLKKLIAFATNYETSLIPRTAGTSLAGQVVGAGIVVDVSKYFTNIIELNPNEKWIRLQPGVVRDELNAYLKTFDLYFGPETSTANRAMIGGMVGNNSCGSNSLIFGSTREHTLSITALLSDGSKAEFQDLSFDDFIAKCQLDTLEGQLYTQIRSILGNYENQQEINTQFPKSSIPRRNTGYAIDLLLRSNPFHTEGANFNFSKLLCGSEGTLAFITEIKLNLADLSKKPTGLLCVHFSSIDEALKANLIALQHKPLVSELMDKYILDCTESNIEQKKNRFFVQGNPEAILIIEYEATSLEEIEQKVALVENDMRKAELGYYFPLITGADKKKVWDLRKAGLGLLSNMPGDEKPVAVIEDTAVAVNDLPAYIHEFNQLLAKYNLYSVHYAHVATGELHLRPILNLKTEEGTQLFREIAIEVAKLVKKYKGSLSGEHGDGRLRGEFISMMIGDKNYQLLKDIKQAWDPKGIFNPGKIVDSPAMNTHLRYDYKQKSPVIKSVFRYANQTILQHAEQCNGSGDCRKSAGSGGTMCPSYMVTKNEQDTTRARANILRELLTQSTKNNPFDHVEIKEVMDLCLSCKGCKSECPSSVDMAKLKADFLQQYYDANGIPFRANMIGHVDRLTKLASAFPAFYNWTIGNAFTGKLIKKAMGFSTMRPLPEIASQSLRQWFLKRNKPDLRNSKIKSVYFFCDEFTNYNDVEIGKKTIELLEALHYEVLIIPHAFSGRALMSKGLLREAKKLANKNVELFSSRLNEETLLVGVEPSTILSFRDEYVDLVDENLIAAAKKIAPLAVTIEEFLLKEFELGNILSNQFLDDKKEILVHGHCQQKAWGLEDSISQVLSIPENFKVKKIPSGCCGMAGSFGYEKEHYDISMKIGELVLFPTIRNKKEHTIVVAPGSSCRHQIEHGVMEKAKHPVEVLYNSLNIVEPSN</sequence>
<dbReference type="PANTHER" id="PTHR11748">
    <property type="entry name" value="D-LACTATE DEHYDROGENASE"/>
    <property type="match status" value="1"/>
</dbReference>
<comment type="caution">
    <text evidence="9">The sequence shown here is derived from an EMBL/GenBank/DDBJ whole genome shotgun (WGS) entry which is preliminary data.</text>
</comment>
<dbReference type="Gene3D" id="1.10.1060.10">
    <property type="entry name" value="Alpha-helical ferredoxin"/>
    <property type="match status" value="1"/>
</dbReference>
<proteinExistence type="predicted"/>
<protein>
    <submittedName>
        <fullName evidence="9">FAD-binding oxidoreductase</fullName>
    </submittedName>
</protein>
<evidence type="ECO:0000256" key="4">
    <source>
        <dbReference type="ARBA" id="ARBA00022827"/>
    </source>
</evidence>
<keyword evidence="4" id="KW-0274">FAD</keyword>
<dbReference type="Pfam" id="PF02913">
    <property type="entry name" value="FAD-oxidase_C"/>
    <property type="match status" value="1"/>
</dbReference>
<dbReference type="InterPro" id="IPR016169">
    <property type="entry name" value="FAD-bd_PCMH_sub2"/>
</dbReference>
<dbReference type="Gene3D" id="3.30.465.10">
    <property type="match status" value="1"/>
</dbReference>
<dbReference type="InterPro" id="IPR016164">
    <property type="entry name" value="FAD-linked_Oxase-like_C"/>
</dbReference>
<comment type="cofactor">
    <cofactor evidence="1">
        <name>FAD</name>
        <dbReference type="ChEBI" id="CHEBI:57692"/>
    </cofactor>
</comment>
<dbReference type="Gene3D" id="3.30.70.2740">
    <property type="match status" value="1"/>
</dbReference>
<evidence type="ECO:0000256" key="5">
    <source>
        <dbReference type="ARBA" id="ARBA00023002"/>
    </source>
</evidence>
<dbReference type="InterPro" id="IPR006094">
    <property type="entry name" value="Oxid_FAD_bind_N"/>
</dbReference>
<dbReference type="GO" id="GO:1903457">
    <property type="term" value="P:lactate catabolic process"/>
    <property type="evidence" value="ECO:0007669"/>
    <property type="project" value="TreeGrafter"/>
</dbReference>
<keyword evidence="10" id="KW-1185">Reference proteome</keyword>
<dbReference type="SUPFAM" id="SSF46548">
    <property type="entry name" value="alpha-helical ferredoxin"/>
    <property type="match status" value="1"/>
</dbReference>
<gene>
    <name evidence="9" type="ORF">C4F49_09565</name>
</gene>
<dbReference type="Pfam" id="PF13534">
    <property type="entry name" value="Fer4_17"/>
    <property type="match status" value="1"/>
</dbReference>
<evidence type="ECO:0000256" key="3">
    <source>
        <dbReference type="ARBA" id="ARBA00022723"/>
    </source>
</evidence>
<dbReference type="AlphaFoldDB" id="A0A928UV61"/>
<evidence type="ECO:0000256" key="1">
    <source>
        <dbReference type="ARBA" id="ARBA00001974"/>
    </source>
</evidence>
<dbReference type="Proteomes" id="UP000616201">
    <property type="component" value="Unassembled WGS sequence"/>
</dbReference>
<dbReference type="SUPFAM" id="SSF56176">
    <property type="entry name" value="FAD-binding/transporter-associated domain-like"/>
    <property type="match status" value="1"/>
</dbReference>